<reference evidence="1" key="1">
    <citation type="submission" date="2017-07" db="EMBL/GenBank/DDBJ databases">
        <title>Taro Niue Genome Assembly and Annotation.</title>
        <authorList>
            <person name="Atibalentja N."/>
            <person name="Keating K."/>
            <person name="Fields C.J."/>
        </authorList>
    </citation>
    <scope>NUCLEOTIDE SEQUENCE</scope>
    <source>
        <strain evidence="1">Niue_2</strain>
        <tissue evidence="1">Leaf</tissue>
    </source>
</reference>
<dbReference type="AlphaFoldDB" id="A0A843X9M0"/>
<name>A0A843X9M0_COLES</name>
<gene>
    <name evidence="1" type="ORF">Taro_048978</name>
</gene>
<evidence type="ECO:0000313" key="1">
    <source>
        <dbReference type="EMBL" id="MQM16025.1"/>
    </source>
</evidence>
<keyword evidence="2" id="KW-1185">Reference proteome</keyword>
<evidence type="ECO:0000313" key="2">
    <source>
        <dbReference type="Proteomes" id="UP000652761"/>
    </source>
</evidence>
<comment type="caution">
    <text evidence="1">The sequence shown here is derived from an EMBL/GenBank/DDBJ whole genome shotgun (WGS) entry which is preliminary data.</text>
</comment>
<accession>A0A843X9M0</accession>
<proteinExistence type="predicted"/>
<sequence length="199" mass="22598">MVYRLVSVDSPLWFYPLRFSIIEIERVFARGYEAWWAGSWAQSAHRSCACERDKGLRRILNATALVVAFLLPLFGGLRLHGCRVSHTEQSADVGLGKATASYVAFKTRHRVASHSQPLCIFKEGWPDRAVASSARPREELLGFLRAIRHFGVDFGTLSLRGRHMERGRRRVVLRLHVLREGREIPPSFVAWIVNGACLM</sequence>
<organism evidence="1 2">
    <name type="scientific">Colocasia esculenta</name>
    <name type="common">Wild taro</name>
    <name type="synonym">Arum esculentum</name>
    <dbReference type="NCBI Taxonomy" id="4460"/>
    <lineage>
        <taxon>Eukaryota</taxon>
        <taxon>Viridiplantae</taxon>
        <taxon>Streptophyta</taxon>
        <taxon>Embryophyta</taxon>
        <taxon>Tracheophyta</taxon>
        <taxon>Spermatophyta</taxon>
        <taxon>Magnoliopsida</taxon>
        <taxon>Liliopsida</taxon>
        <taxon>Araceae</taxon>
        <taxon>Aroideae</taxon>
        <taxon>Colocasieae</taxon>
        <taxon>Colocasia</taxon>
    </lineage>
</organism>
<dbReference type="EMBL" id="NMUH01006800">
    <property type="protein sequence ID" value="MQM16025.1"/>
    <property type="molecule type" value="Genomic_DNA"/>
</dbReference>
<protein>
    <submittedName>
        <fullName evidence="1">Uncharacterized protein</fullName>
    </submittedName>
</protein>
<dbReference type="Proteomes" id="UP000652761">
    <property type="component" value="Unassembled WGS sequence"/>
</dbReference>